<feature type="compositionally biased region" description="Basic residues" evidence="5">
    <location>
        <begin position="1977"/>
        <end position="1986"/>
    </location>
</feature>
<dbReference type="InterPro" id="IPR012664">
    <property type="entry name" value="CHP02452"/>
</dbReference>
<accession>A0A815FVM1</accession>
<dbReference type="SUPFAM" id="SSF52949">
    <property type="entry name" value="Macro domain-like"/>
    <property type="match status" value="1"/>
</dbReference>
<dbReference type="Proteomes" id="UP000663868">
    <property type="component" value="Unassembled WGS sequence"/>
</dbReference>
<dbReference type="Pfam" id="PF10021">
    <property type="entry name" value="PARG_cat_microb"/>
    <property type="match status" value="1"/>
</dbReference>
<evidence type="ECO:0000256" key="1">
    <source>
        <dbReference type="ARBA" id="ARBA00022723"/>
    </source>
</evidence>
<evidence type="ECO:0000313" key="9">
    <source>
        <dbReference type="Proteomes" id="UP000663860"/>
    </source>
</evidence>
<organism evidence="7 9">
    <name type="scientific">Adineta steineri</name>
    <dbReference type="NCBI Taxonomy" id="433720"/>
    <lineage>
        <taxon>Eukaryota</taxon>
        <taxon>Metazoa</taxon>
        <taxon>Spiralia</taxon>
        <taxon>Gnathifera</taxon>
        <taxon>Rotifera</taxon>
        <taxon>Eurotatoria</taxon>
        <taxon>Bdelloidea</taxon>
        <taxon>Adinetida</taxon>
        <taxon>Adinetidae</taxon>
        <taxon>Adineta</taxon>
    </lineage>
</organism>
<dbReference type="Gene3D" id="3.40.220.10">
    <property type="entry name" value="Leucine Aminopeptidase, subunit E, domain 1"/>
    <property type="match status" value="1"/>
</dbReference>
<dbReference type="PANTHER" id="PTHR35596">
    <property type="entry name" value="DUF2263 DOMAIN-CONTAINING PROTEIN"/>
    <property type="match status" value="1"/>
</dbReference>
<protein>
    <recommendedName>
        <fullName evidence="6">RanBP2-type domain-containing protein</fullName>
    </recommendedName>
</protein>
<name>A0A815FVM1_9BILA</name>
<dbReference type="PROSITE" id="PS01358">
    <property type="entry name" value="ZF_RANBP2_1"/>
    <property type="match status" value="1"/>
</dbReference>
<dbReference type="PANTHER" id="PTHR35596:SF1">
    <property type="entry name" value="MICROBIAL-TYPE PARG CATALYTIC DOMAIN-CONTAINING PROTEIN"/>
    <property type="match status" value="1"/>
</dbReference>
<evidence type="ECO:0000256" key="4">
    <source>
        <dbReference type="PROSITE-ProRule" id="PRU00322"/>
    </source>
</evidence>
<feature type="compositionally biased region" description="Basic residues" evidence="5">
    <location>
        <begin position="1958"/>
        <end position="1967"/>
    </location>
</feature>
<feature type="region of interest" description="Disordered" evidence="5">
    <location>
        <begin position="28"/>
        <end position="62"/>
    </location>
</feature>
<keyword evidence="1" id="KW-0479">Metal-binding</keyword>
<evidence type="ECO:0000313" key="7">
    <source>
        <dbReference type="EMBL" id="CAF1328389.1"/>
    </source>
</evidence>
<reference evidence="7" key="1">
    <citation type="submission" date="2021-02" db="EMBL/GenBank/DDBJ databases">
        <authorList>
            <person name="Nowell W R."/>
        </authorList>
    </citation>
    <scope>NUCLEOTIDE SEQUENCE</scope>
</reference>
<dbReference type="GO" id="GO:0008270">
    <property type="term" value="F:zinc ion binding"/>
    <property type="evidence" value="ECO:0007669"/>
    <property type="project" value="UniProtKB-KW"/>
</dbReference>
<evidence type="ECO:0000256" key="2">
    <source>
        <dbReference type="ARBA" id="ARBA00022771"/>
    </source>
</evidence>
<feature type="region of interest" description="Disordered" evidence="5">
    <location>
        <begin position="137"/>
        <end position="156"/>
    </location>
</feature>
<dbReference type="NCBIfam" id="TIGR02452">
    <property type="entry name" value="TIGR02452 family protein"/>
    <property type="match status" value="1"/>
</dbReference>
<dbReference type="InterPro" id="IPR001876">
    <property type="entry name" value="Znf_RanBP2"/>
</dbReference>
<evidence type="ECO:0000256" key="5">
    <source>
        <dbReference type="SAM" id="MobiDB-lite"/>
    </source>
</evidence>
<dbReference type="PROSITE" id="PS50199">
    <property type="entry name" value="ZF_RANBP2_2"/>
    <property type="match status" value="1"/>
</dbReference>
<gene>
    <name evidence="7" type="ORF">IZO911_LOCUS35546</name>
    <name evidence="8" type="ORF">KXQ929_LOCUS6996</name>
</gene>
<keyword evidence="2 4" id="KW-0863">Zinc-finger</keyword>
<dbReference type="InterPro" id="IPR043472">
    <property type="entry name" value="Macro_dom-like"/>
</dbReference>
<evidence type="ECO:0000313" key="8">
    <source>
        <dbReference type="EMBL" id="CAF3637332.1"/>
    </source>
</evidence>
<comment type="caution">
    <text evidence="7">The sequence shown here is derived from an EMBL/GenBank/DDBJ whole genome shotgun (WGS) entry which is preliminary data.</text>
</comment>
<dbReference type="InterPro" id="IPR019261">
    <property type="entry name" value="PARG_cat_microbial"/>
</dbReference>
<sequence length="1986" mass="229595">MCKNPLDSKDDLVSTKYGQTYHRICAQDHRDTKESTNGPVGGKDSTLGEALDPDKPTTETQCPTRSIVSTIMATALEAPNMGDKQKNYWKCQNCSIKNEEPLRQCEACGQPQHTLSTSDVSVDSAVISVEVKYKQSKSWPEDQNNDVDRPPKPMPRKRTIRHRLSAVCNVELVDVKCYAKFGIGYICVKNNQIKEYLVNVVGKMAWDSTEESVVFSFKDTIEFVSYIVFDRTNENKDINFPKSDEVVRRWIDNYNGETPLGCDQLNIQYPNIYRIVSKSLNELLRVASKPELVIKNQRARVYPCADCSYFEDLPTSTTENQLRELICNAIESNKISLSSICIQFNKQMNNVCILATDMARKWAKIASIYIGDEFISKKKSLSCRLLLRPVRQKDEADTIIRHEIFAGKAKIFKHSGQNLILKIYDENVYDKCLNNKTLSIGKGIIVSMMIYTGTTILDPNEIDVETWYGKEMLQCESGIIPFIRQPEHMIFRLKWNAQIWLEQFERINTLQKEGSRNNDNEQKQDHIWANKLRHLLRMTVMLNTLAAIRKKTYMIGNDEIQLNLNSKLRTIVYNHKSKLQYGGPIPIQKIPYKTTEVKVVNDDCLVIYEHLINQGRKPLLLNMASATSPGGGYRKGDGAQEENLFRRSDYFRSLDIDLDKFEQPSERFQCTSTCNLDCVADARTMYPMDEYGAIYTSGLTVFRQPEMKGYEFMEKPLTDVCSLATAAYRHPPLDGNMLSPKYAVGMRKKIENIFAIAYHNRHDSLVLSALGCGAFRNPPDHVAKIFRSAIEQYAGFFQLIVFAIIDDHNAGLNSNPKGNFLPFQHEFKRSIFKPIQPNNQANTMFGPYRFLSNGSTVCDVSIYDSIPCNFGAKCRDLHDSKHTRQFSHPSLCTEACVTGTCSHMNDIVHMYSFIHQNICPHGSQCRDIDDRKHAREFEHPSDCPNGSACQDTTDDHEKEYRHLPLCKDAHQCNDYRKHVRAHCDAYRHCKPYCQYGRYCAYFHDGEHFKDYQHPFPLPCPWTPYHCILYDEFTKAPDIKKVPRHILEHCSNFAHVCQFGRNCLEQSSLHWSTTIHVLRCVCLQGKECMKLNQEDHLNSFTHPNVQDIRYLCKNNFTCQECDNVEHKIQYRHGLAYENTTVVPYYDLNRNINFFENQQQNILRVMTYIKRDQWQPFTLKSIHQDIFDWIRTVQPIHRCRSEVFELLLLHEHVMSGKYMEYFRKPKFVADCIFQHNRVKSICNLHRDPCMEHARNYIETLIIDIYHKHEFLKIDSVDSNDEHSSTNNDDIIQREEDFLSKYISQDDMKLIHQIAKQIAEASIKLHTNSDSISHSFDKKLKTNRHVLSVLGPYVDNDCNDIVIVFKREILHHPDSNFSVQTAASYVTGRCYKYRPWLGTDSDSEAARIKLFNETKLHASIPGYDQALAIELIALTSYKSRQRTMDIDLDMILRRLVNAHSQDEIEARLPQVIPLDYIDHIYMTQNIYNSFDARIGNRIQTIFRNRLTILSTKSDEEYNRAVIDALIQQFDKRAIQAISRSIQGFVFTIPPTNFTDNLALPLTISQAYANYHMQHPKASTDMTIYIYWQAMNGDMMLTLSNEQLNSSQSQAKIRCLICYISEKPVVTNTQYNEYPSYLSLDHPSQHQTLMNQNRYVVKSTSFYRGCNLDDFMTFCLEIQPSNGKVKLSHANSNSIYNHKVLSYTFDKSEIDLTKLEFIHVSAGTHTVSIQNFFVTFEKQIDLHPKIDIKFDQISSTKKVSSNDVQVHRGHGKSRGSSRLVADDHAKGSCDIRSQVKNKTMNQTVDYFVEKKNTLLTPCSHGINCLIQFSDSGSAHNSKYSHPCRFAELCRDLESHLTHEPRQATICAFDQKCTLLSDPYHRAQYRHSGLPYFLIPCRYQSQCKDTAQRHRIKYSHGEKVLEPMEKLPSRESSKASSEYDARDRRIPCRWGAACRDKADSQHRMKYSHHTTHIQKQQETRSLRRAHSQNSD</sequence>
<feature type="region of interest" description="Disordered" evidence="5">
    <location>
        <begin position="1952"/>
        <end position="1986"/>
    </location>
</feature>
<keyword evidence="3" id="KW-0862">Zinc</keyword>
<dbReference type="EMBL" id="CAJNOE010000763">
    <property type="protein sequence ID" value="CAF1328389.1"/>
    <property type="molecule type" value="Genomic_DNA"/>
</dbReference>
<evidence type="ECO:0000256" key="3">
    <source>
        <dbReference type="ARBA" id="ARBA00022833"/>
    </source>
</evidence>
<feature type="domain" description="RanBP2-type" evidence="6">
    <location>
        <begin position="85"/>
        <end position="114"/>
    </location>
</feature>
<proteinExistence type="predicted"/>
<evidence type="ECO:0000259" key="6">
    <source>
        <dbReference type="PROSITE" id="PS50199"/>
    </source>
</evidence>
<dbReference type="Proteomes" id="UP000663860">
    <property type="component" value="Unassembled WGS sequence"/>
</dbReference>
<dbReference type="EMBL" id="CAJOBB010000279">
    <property type="protein sequence ID" value="CAF3637332.1"/>
    <property type="molecule type" value="Genomic_DNA"/>
</dbReference>